<accession>A0A2G9TTI2</accession>
<reference evidence="3 4" key="1">
    <citation type="submission" date="2015-09" db="EMBL/GenBank/DDBJ databases">
        <title>Draft genome of the parasitic nematode Teladorsagia circumcincta isolate WARC Sus (inbred).</title>
        <authorList>
            <person name="Mitreva M."/>
        </authorList>
    </citation>
    <scope>NUCLEOTIDE SEQUENCE [LARGE SCALE GENOMIC DNA]</scope>
    <source>
        <strain evidence="3 4">S</strain>
    </source>
</reference>
<name>A0A2G9TTI2_TELCI</name>
<gene>
    <name evidence="3" type="ORF">TELCIR_17162</name>
</gene>
<organism evidence="3 4">
    <name type="scientific">Teladorsagia circumcincta</name>
    <name type="common">Brown stomach worm</name>
    <name type="synonym">Ostertagia circumcincta</name>
    <dbReference type="NCBI Taxonomy" id="45464"/>
    <lineage>
        <taxon>Eukaryota</taxon>
        <taxon>Metazoa</taxon>
        <taxon>Ecdysozoa</taxon>
        <taxon>Nematoda</taxon>
        <taxon>Chromadorea</taxon>
        <taxon>Rhabditida</taxon>
        <taxon>Rhabditina</taxon>
        <taxon>Rhabditomorpha</taxon>
        <taxon>Strongyloidea</taxon>
        <taxon>Trichostrongylidae</taxon>
        <taxon>Teladorsagia</taxon>
    </lineage>
</organism>
<dbReference type="PROSITE" id="PS51864">
    <property type="entry name" value="ASTACIN"/>
    <property type="match status" value="1"/>
</dbReference>
<keyword evidence="4" id="KW-1185">Reference proteome</keyword>
<comment type="caution">
    <text evidence="1">Lacks conserved residue(s) required for the propagation of feature annotation.</text>
</comment>
<dbReference type="GO" id="GO:0004222">
    <property type="term" value="F:metalloendopeptidase activity"/>
    <property type="evidence" value="ECO:0007669"/>
    <property type="project" value="InterPro"/>
</dbReference>
<dbReference type="InterPro" id="IPR024079">
    <property type="entry name" value="MetalloPept_cat_dom_sf"/>
</dbReference>
<evidence type="ECO:0000256" key="1">
    <source>
        <dbReference type="PROSITE-ProRule" id="PRU01211"/>
    </source>
</evidence>
<dbReference type="Proteomes" id="UP000230423">
    <property type="component" value="Unassembled WGS sequence"/>
</dbReference>
<sequence>MKRIAKNTCVRFKEWEGEIDYIDLVNKQEFHDQFAKVSPFEATTYNVPYDYKSVMHYGKDAFALPNKISMRTKDPDYQ</sequence>
<evidence type="ECO:0000259" key="2">
    <source>
        <dbReference type="PROSITE" id="PS51864"/>
    </source>
</evidence>
<feature type="non-terminal residue" evidence="3">
    <location>
        <position position="78"/>
    </location>
</feature>
<dbReference type="Gene3D" id="3.40.390.10">
    <property type="entry name" value="Collagenase (Catalytic Domain)"/>
    <property type="match status" value="1"/>
</dbReference>
<dbReference type="OrthoDB" id="291007at2759"/>
<evidence type="ECO:0000313" key="4">
    <source>
        <dbReference type="Proteomes" id="UP000230423"/>
    </source>
</evidence>
<proteinExistence type="predicted"/>
<dbReference type="GO" id="GO:0006508">
    <property type="term" value="P:proteolysis"/>
    <property type="evidence" value="ECO:0007669"/>
    <property type="project" value="InterPro"/>
</dbReference>
<feature type="domain" description="Peptidase M12A" evidence="2">
    <location>
        <begin position="1"/>
        <end position="78"/>
    </location>
</feature>
<dbReference type="SUPFAM" id="SSF55486">
    <property type="entry name" value="Metalloproteases ('zincins'), catalytic domain"/>
    <property type="match status" value="1"/>
</dbReference>
<protein>
    <submittedName>
        <fullName evidence="3">Astacin</fullName>
    </submittedName>
</protein>
<dbReference type="PANTHER" id="PTHR10127">
    <property type="entry name" value="DISCOIDIN, CUB, EGF, LAMININ , AND ZINC METALLOPROTEASE DOMAIN CONTAINING"/>
    <property type="match status" value="1"/>
</dbReference>
<dbReference type="PANTHER" id="PTHR10127:SF880">
    <property type="entry name" value="ZINC METALLOPROTEINASE NAS-5"/>
    <property type="match status" value="1"/>
</dbReference>
<dbReference type="EMBL" id="KZ353811">
    <property type="protein sequence ID" value="PIO61316.1"/>
    <property type="molecule type" value="Genomic_DNA"/>
</dbReference>
<dbReference type="Pfam" id="PF01400">
    <property type="entry name" value="Astacin"/>
    <property type="match status" value="1"/>
</dbReference>
<dbReference type="InterPro" id="IPR001506">
    <property type="entry name" value="Peptidase_M12A"/>
</dbReference>
<dbReference type="AlphaFoldDB" id="A0A2G9TTI2"/>
<evidence type="ECO:0000313" key="3">
    <source>
        <dbReference type="EMBL" id="PIO61316.1"/>
    </source>
</evidence>